<keyword evidence="11" id="KW-1185">Reference proteome</keyword>
<feature type="domain" description="T-cell immunomodulatory protein TIP C2" evidence="9">
    <location>
        <begin position="605"/>
        <end position="734"/>
    </location>
</feature>
<feature type="transmembrane region" description="Helical" evidence="7">
    <location>
        <begin position="740"/>
        <end position="762"/>
    </location>
</feature>
<evidence type="ECO:0000259" key="9">
    <source>
        <dbReference type="Pfam" id="PF23122"/>
    </source>
</evidence>
<feature type="signal peptide" evidence="8">
    <location>
        <begin position="1"/>
        <end position="39"/>
    </location>
</feature>
<protein>
    <recommendedName>
        <fullName evidence="9">T-cell immunomodulatory protein TIP C2 domain-containing protein</fullName>
    </recommendedName>
</protein>
<evidence type="ECO:0000256" key="2">
    <source>
        <dbReference type="ARBA" id="ARBA00006496"/>
    </source>
</evidence>
<comment type="subcellular location">
    <subcellularLocation>
        <location evidence="1">Membrane</location>
        <topology evidence="1">Single-pass type I membrane protein</topology>
    </subcellularLocation>
</comment>
<dbReference type="AlphaFoldDB" id="A0AAW0EP92"/>
<evidence type="ECO:0000256" key="6">
    <source>
        <dbReference type="ARBA" id="ARBA00023180"/>
    </source>
</evidence>
<keyword evidence="4 7" id="KW-1133">Transmembrane helix</keyword>
<keyword evidence="6" id="KW-0325">Glycoprotein</keyword>
<dbReference type="Proteomes" id="UP001430356">
    <property type="component" value="Unassembled WGS sequence"/>
</dbReference>
<evidence type="ECO:0000256" key="4">
    <source>
        <dbReference type="ARBA" id="ARBA00022989"/>
    </source>
</evidence>
<evidence type="ECO:0000256" key="8">
    <source>
        <dbReference type="SAM" id="SignalP"/>
    </source>
</evidence>
<keyword evidence="8" id="KW-0732">Signal</keyword>
<evidence type="ECO:0000313" key="11">
    <source>
        <dbReference type="Proteomes" id="UP001430356"/>
    </source>
</evidence>
<comment type="similarity">
    <text evidence="2">Belongs to the TIP family.</text>
</comment>
<gene>
    <name evidence="10" type="ORF">NESM_000423800</name>
</gene>
<dbReference type="InterPro" id="IPR057089">
    <property type="entry name" value="C2_TIP"/>
</dbReference>
<comment type="caution">
    <text evidence="10">The sequence shown here is derived from an EMBL/GenBank/DDBJ whole genome shotgun (WGS) entry which is preliminary data.</text>
</comment>
<evidence type="ECO:0000256" key="1">
    <source>
        <dbReference type="ARBA" id="ARBA00004479"/>
    </source>
</evidence>
<keyword evidence="3 7" id="KW-0812">Transmembrane</keyword>
<dbReference type="InterPro" id="IPR028994">
    <property type="entry name" value="Integrin_alpha_N"/>
</dbReference>
<evidence type="ECO:0000313" key="10">
    <source>
        <dbReference type="EMBL" id="KAK7195011.1"/>
    </source>
</evidence>
<dbReference type="PANTHER" id="PTHR13412:SF0">
    <property type="entry name" value="T-CELL IMMUNOMODULATORY PROTEIN"/>
    <property type="match status" value="1"/>
</dbReference>
<reference evidence="10 11" key="1">
    <citation type="journal article" date="2021" name="MBio">
        <title>A New Model Trypanosomatid, Novymonas esmeraldas: Genomic Perception of Its 'Candidatus Pandoraea novymonadis' Endosymbiont.</title>
        <authorList>
            <person name="Zakharova A."/>
            <person name="Saura A."/>
            <person name="Butenko A."/>
            <person name="Podesvova L."/>
            <person name="Warmusova S."/>
            <person name="Kostygov A.Y."/>
            <person name="Nenarokova A."/>
            <person name="Lukes J."/>
            <person name="Opperdoes F.R."/>
            <person name="Yurchenko V."/>
        </authorList>
    </citation>
    <scope>NUCLEOTIDE SEQUENCE [LARGE SCALE GENOMIC DNA]</scope>
    <source>
        <strain evidence="10 11">E262AT.01</strain>
    </source>
</reference>
<evidence type="ECO:0000256" key="7">
    <source>
        <dbReference type="SAM" id="Phobius"/>
    </source>
</evidence>
<dbReference type="SUPFAM" id="SSF69318">
    <property type="entry name" value="Integrin alpha N-terminal domain"/>
    <property type="match status" value="1"/>
</dbReference>
<proteinExistence type="inferred from homology"/>
<evidence type="ECO:0000256" key="5">
    <source>
        <dbReference type="ARBA" id="ARBA00023136"/>
    </source>
</evidence>
<sequence>MMAQSLDTQQRHGRRTAVGVPLALGVLCLAVALLSGAAGRSDDGVSLGEWVDATSTFFGAAGVSYVDANGTVINTPAPPLRVLALVDWMGRRRTALLGSWSNGSSLVLWANGGGRGAASAARLDSSDLVFRAAWTRSLLATGGGGGNAEREVVGAVAADLLGVGELSILVQASDGSLWAMNRSSAAASPPSPIAIDSAATVSTQLKTPSAPQVAVVPDRLSDVADPHTAQAALAFVNAEDQLVLLSRVAQSPAPQWPPRYVARVLVDERSGATSRAVLPFSIALADVDEDCAAELLYAVRDAQARRFEVFILGDAAPTVSGAAKSTTDAARELLLQLSEAEGERYGDAFALVDVDGDGLPELLLPVQRTNASGVAVSCAAADVAGVAEACTAYDAVRIFYPARAPGVTGAPSCRSPARSGGSRRLTYTLSASALVALTKESCGVQGWSEARSSVAAAELPLYMPSYPSAPLLLRPGDYNRDRRVDVVVPSSFGPLLLTSRAGADGRGDSAAPVICTAVDAAAGRAAVRAVERAAAITAELEGYRTATPFFATAAEVGQLDVVLVHHRRRASTADDVRRRALRIYRNSAVPSQAYFLSASALTGPTYGTASVGATHRMTWQDAHMRSHWATVTQLGHTLGHALLSPQVLVGLGETFSYVHGYTVGLRVSRLVRTGSGGRHNVADANASVSTAAGVAQHTQTVQRKEWPSYLVPNAAVFTQLTPVEQPAGWRLELYLPTSAYRALLVSALVVALVVIGLPVVWLRCGEMRQDYREWRTPL</sequence>
<dbReference type="InterPro" id="IPR024881">
    <property type="entry name" value="Tip"/>
</dbReference>
<organism evidence="10 11">
    <name type="scientific">Novymonas esmeraldas</name>
    <dbReference type="NCBI Taxonomy" id="1808958"/>
    <lineage>
        <taxon>Eukaryota</taxon>
        <taxon>Discoba</taxon>
        <taxon>Euglenozoa</taxon>
        <taxon>Kinetoplastea</taxon>
        <taxon>Metakinetoplastina</taxon>
        <taxon>Trypanosomatida</taxon>
        <taxon>Trypanosomatidae</taxon>
        <taxon>Novymonas</taxon>
    </lineage>
</organism>
<evidence type="ECO:0000256" key="3">
    <source>
        <dbReference type="ARBA" id="ARBA00022692"/>
    </source>
</evidence>
<name>A0AAW0EP92_9TRYP</name>
<accession>A0AAW0EP92</accession>
<dbReference type="GO" id="GO:0005886">
    <property type="term" value="C:plasma membrane"/>
    <property type="evidence" value="ECO:0007669"/>
    <property type="project" value="TreeGrafter"/>
</dbReference>
<dbReference type="Pfam" id="PF23122">
    <property type="entry name" value="C2_ITFG1"/>
    <property type="match status" value="1"/>
</dbReference>
<dbReference type="EMBL" id="JAECZO010000046">
    <property type="protein sequence ID" value="KAK7195011.1"/>
    <property type="molecule type" value="Genomic_DNA"/>
</dbReference>
<dbReference type="PANTHER" id="PTHR13412">
    <property type="entry name" value="T-CELL IMMUNOMODULATORY PROTEIN HOMOLOG"/>
    <property type="match status" value="1"/>
</dbReference>
<keyword evidence="5 7" id="KW-0472">Membrane</keyword>
<feature type="chain" id="PRO_5043597760" description="T-cell immunomodulatory protein TIP C2 domain-containing protein" evidence="8">
    <location>
        <begin position="40"/>
        <end position="778"/>
    </location>
</feature>